<protein>
    <recommendedName>
        <fullName evidence="7">Mucoidy inhibitor A</fullName>
    </recommendedName>
</protein>
<feature type="region of interest" description="Disordered" evidence="2">
    <location>
        <begin position="571"/>
        <end position="599"/>
    </location>
</feature>
<gene>
    <name evidence="5" type="ORF">CVT24_007655</name>
</gene>
<feature type="domain" description="DUF4139" evidence="3">
    <location>
        <begin position="792"/>
        <end position="1078"/>
    </location>
</feature>
<keyword evidence="1" id="KW-0175">Coiled coil</keyword>
<dbReference type="Proteomes" id="UP000284842">
    <property type="component" value="Unassembled WGS sequence"/>
</dbReference>
<dbReference type="PANTHER" id="PTHR31005">
    <property type="entry name" value="DUF4139 DOMAIN-CONTAINING PROTEIN"/>
    <property type="match status" value="1"/>
</dbReference>
<dbReference type="InParanoid" id="A0A409W9Q6"/>
<feature type="coiled-coil region" evidence="1">
    <location>
        <begin position="681"/>
        <end position="760"/>
    </location>
</feature>
<accession>A0A409W9Q6</accession>
<evidence type="ECO:0000256" key="1">
    <source>
        <dbReference type="SAM" id="Coils"/>
    </source>
</evidence>
<dbReference type="InterPro" id="IPR025554">
    <property type="entry name" value="DUF4140"/>
</dbReference>
<feature type="domain" description="DUF4140" evidence="4">
    <location>
        <begin position="613"/>
        <end position="709"/>
    </location>
</feature>
<dbReference type="NCBIfam" id="TIGR02231">
    <property type="entry name" value="mucoidy inhibitor MuiA family protein"/>
    <property type="match status" value="2"/>
</dbReference>
<organism evidence="5 6">
    <name type="scientific">Panaeolus cyanescens</name>
    <dbReference type="NCBI Taxonomy" id="181874"/>
    <lineage>
        <taxon>Eukaryota</taxon>
        <taxon>Fungi</taxon>
        <taxon>Dikarya</taxon>
        <taxon>Basidiomycota</taxon>
        <taxon>Agaricomycotina</taxon>
        <taxon>Agaricomycetes</taxon>
        <taxon>Agaricomycetidae</taxon>
        <taxon>Agaricales</taxon>
        <taxon>Agaricineae</taxon>
        <taxon>Galeropsidaceae</taxon>
        <taxon>Panaeolus</taxon>
    </lineage>
</organism>
<feature type="region of interest" description="Disordered" evidence="2">
    <location>
        <begin position="9"/>
        <end position="32"/>
    </location>
</feature>
<evidence type="ECO:0000259" key="3">
    <source>
        <dbReference type="Pfam" id="PF13598"/>
    </source>
</evidence>
<feature type="compositionally biased region" description="Polar residues" evidence="2">
    <location>
        <begin position="574"/>
        <end position="588"/>
    </location>
</feature>
<keyword evidence="6" id="KW-1185">Reference proteome</keyword>
<proteinExistence type="predicted"/>
<dbReference type="STRING" id="181874.A0A409W9Q6"/>
<dbReference type="Pfam" id="PF13598">
    <property type="entry name" value="DUF4139"/>
    <property type="match status" value="2"/>
</dbReference>
<feature type="domain" description="DUF4140" evidence="4">
    <location>
        <begin position="50"/>
        <end position="144"/>
    </location>
</feature>
<comment type="caution">
    <text evidence="5">The sequence shown here is derived from an EMBL/GenBank/DDBJ whole genome shotgun (WGS) entry which is preliminary data.</text>
</comment>
<name>A0A409W9Q6_9AGAR</name>
<sequence length="1171" mass="128996">MVDVPIVTVTPPLSTTSRAGTPPPMITTPPSDKRHTVEVTSVKDSKIISVNVYSGHAEVTRLLKVKVQAGHNSLKIHGLPGAMDQESFRVEGRSSVVIHDVSLSRMPRPCSPDASPRLEELLALQRRVEREFERVHRVSTALETYFESVSAQYLDINTLDAVLHAYESTAAELDEKIEELERRKCGLQKEIEQEHVTILTERKSYNDKLNMRASIDLFSEIDGDVKVVIIYAVTNVEWTPHYDIRVDMQTEEEPTVHLTYKASVTQDTGEIWENVPLSLETSKTAFGQKAPNIFPWTIYAHKISHKTSNRDISQRTTGRRAPILEHHAADHERMSLVEGKTRLAETAFSPRGTVNLAFAIQGLSNIPNDGKHHTVVIADLCLGARMSWLCIPKHDTRVYLRANIVNDSAFTLLKGSASVFVDGGFIFKTDIPTVVPDETFECPLGIDTSIRVNYHPCTKKTFHSGFYTKTKCHDFRQPISIFNSKRHAISNLRIVDQFPVSQDSTVTVKHVNPPLTLPALNVESDMKATAISSSSPNSPTAKAFAPVKLSKESDVFAQWWHADEIESGYPVDMASTSSKPESVQSTATEHPPPVEPPHAIELDSIKDSKIISVSVYSARAEITRLFKFNVKTGQNQLHVRNLPQALDQDSFRVEGRGAATIHDVTLSYVPRPPVQTTSATLEELLRSKKRIEKALDRASRSIASLETYLSSVNAQHLDVTKLADVVKNYEETASELDDKVTKLETEKQDVEKKIRTETEKLRSETGEYNEKLNMKASIGIFADFEGEIKIAFIYAVTSASWSAGYDVRVDMQTKEKAVQLDWNDVPLILETANPTFGLSVPTLDQWTLSVYKPVLYPMKSKGGFGRQRSLAMAPSAAMSFSADVQRGYEMPMAEMSSVAYDTAVLHRGADVSSKGAVSATFSVPGLISIPSDGDAHNVTITKLSLDATMSWLCVPKKDNKTHLKAKIKNASEYTLLAGNASVYVDGSFISKTDVPLVSPDESFDCPLGLDPSIRVTYHPRSKKVSQSGFYTKSTNYVYQQRITIHNTKTHAIDGFKVLDQFPVSEDSTITVKHINPALVLPSSEAAATGSISLGTSNNPASIKGVAPVKVAQGVVAQWDGADEVENGDVPIDAVGKEGKVAWICSIPAGSKLGLVLHWEVTTPVRTEVTGL</sequence>
<evidence type="ECO:0000313" key="5">
    <source>
        <dbReference type="EMBL" id="PPQ75228.1"/>
    </source>
</evidence>
<dbReference type="AlphaFoldDB" id="A0A409W9Q6"/>
<reference evidence="5 6" key="1">
    <citation type="journal article" date="2018" name="Evol. Lett.">
        <title>Horizontal gene cluster transfer increased hallucinogenic mushroom diversity.</title>
        <authorList>
            <person name="Reynolds H.T."/>
            <person name="Vijayakumar V."/>
            <person name="Gluck-Thaler E."/>
            <person name="Korotkin H.B."/>
            <person name="Matheny P.B."/>
            <person name="Slot J.C."/>
        </authorList>
    </citation>
    <scope>NUCLEOTIDE SEQUENCE [LARGE SCALE GENOMIC DNA]</scope>
    <source>
        <strain evidence="5 6">2629</strain>
    </source>
</reference>
<feature type="domain" description="DUF4139" evidence="3">
    <location>
        <begin position="229"/>
        <end position="514"/>
    </location>
</feature>
<feature type="coiled-coil region" evidence="1">
    <location>
        <begin position="163"/>
        <end position="190"/>
    </location>
</feature>
<dbReference type="PANTHER" id="PTHR31005:SF8">
    <property type="entry name" value="DUF4139 DOMAIN-CONTAINING PROTEIN"/>
    <property type="match status" value="1"/>
</dbReference>
<evidence type="ECO:0008006" key="7">
    <source>
        <dbReference type="Google" id="ProtNLM"/>
    </source>
</evidence>
<dbReference type="Pfam" id="PF13600">
    <property type="entry name" value="DUF4140"/>
    <property type="match status" value="2"/>
</dbReference>
<evidence type="ECO:0000313" key="6">
    <source>
        <dbReference type="Proteomes" id="UP000284842"/>
    </source>
</evidence>
<dbReference type="InterPro" id="IPR011935">
    <property type="entry name" value="CHP02231"/>
</dbReference>
<dbReference type="InterPro" id="IPR037291">
    <property type="entry name" value="DUF4139"/>
</dbReference>
<dbReference type="EMBL" id="NHTK01005691">
    <property type="protein sequence ID" value="PPQ75228.1"/>
    <property type="molecule type" value="Genomic_DNA"/>
</dbReference>
<evidence type="ECO:0000256" key="2">
    <source>
        <dbReference type="SAM" id="MobiDB-lite"/>
    </source>
</evidence>
<evidence type="ECO:0000259" key="4">
    <source>
        <dbReference type="Pfam" id="PF13600"/>
    </source>
</evidence>
<dbReference type="OrthoDB" id="10068793at2759"/>